<evidence type="ECO:0000256" key="2">
    <source>
        <dbReference type="SAM" id="MobiDB-lite"/>
    </source>
</evidence>
<dbReference type="PANTHER" id="PTHR30531:SF12">
    <property type="entry name" value="FLAGELLAR BIOSYNTHETIC PROTEIN FLHB"/>
    <property type="match status" value="1"/>
</dbReference>
<organism evidence="4 5">
    <name type="scientific">Paracoccus aminophilus JCM 7686</name>
    <dbReference type="NCBI Taxonomy" id="1367847"/>
    <lineage>
        <taxon>Bacteria</taxon>
        <taxon>Pseudomonadati</taxon>
        <taxon>Pseudomonadota</taxon>
        <taxon>Alphaproteobacteria</taxon>
        <taxon>Rhodobacterales</taxon>
        <taxon>Paracoccaceae</taxon>
        <taxon>Paracoccus</taxon>
    </lineage>
</organism>
<feature type="transmembrane region" description="Helical" evidence="3">
    <location>
        <begin position="27"/>
        <end position="47"/>
    </location>
</feature>
<dbReference type="GO" id="GO:0005886">
    <property type="term" value="C:plasma membrane"/>
    <property type="evidence" value="ECO:0007669"/>
    <property type="project" value="TreeGrafter"/>
</dbReference>
<dbReference type="OrthoDB" id="9807950at2"/>
<dbReference type="RefSeq" id="WP_020950511.1">
    <property type="nucleotide sequence ID" value="NC_022041.1"/>
</dbReference>
<feature type="region of interest" description="Disordered" evidence="2">
    <location>
        <begin position="1"/>
        <end position="23"/>
    </location>
</feature>
<feature type="transmembrane region" description="Helical" evidence="3">
    <location>
        <begin position="182"/>
        <end position="208"/>
    </location>
</feature>
<dbReference type="InterPro" id="IPR006135">
    <property type="entry name" value="T3SS_substrate_exporter"/>
</dbReference>
<protein>
    <submittedName>
        <fullName evidence="4">Translocation protein in type III secretion system</fullName>
    </submittedName>
</protein>
<dbReference type="SUPFAM" id="SSF160544">
    <property type="entry name" value="EscU C-terminal domain-like"/>
    <property type="match status" value="1"/>
</dbReference>
<evidence type="ECO:0000256" key="1">
    <source>
        <dbReference type="ARBA" id="ARBA00010690"/>
    </source>
</evidence>
<reference evidence="4 5" key="1">
    <citation type="journal article" date="2014" name="BMC Genomics">
        <title>Architecture and functions of a multipartite genome of the methylotrophic bacterium Paracoccus aminophilus JCM 7686, containing primary and secondary chromids.</title>
        <authorList>
            <person name="Dziewit L."/>
            <person name="Czarnecki J."/>
            <person name="Wibberg D."/>
            <person name="Radlinska M."/>
            <person name="Mrozek P."/>
            <person name="Szymczak M."/>
            <person name="Schluter A."/>
            <person name="Puhler A."/>
            <person name="Bartosik D."/>
        </authorList>
    </citation>
    <scope>NUCLEOTIDE SEQUENCE [LARGE SCALE GENOMIC DNA]</scope>
    <source>
        <strain evidence="4">JCM 7686</strain>
    </source>
</reference>
<feature type="transmembrane region" description="Helical" evidence="3">
    <location>
        <begin position="139"/>
        <end position="162"/>
    </location>
</feature>
<evidence type="ECO:0000313" key="5">
    <source>
        <dbReference type="Proteomes" id="UP000015480"/>
    </source>
</evidence>
<keyword evidence="5" id="KW-1185">Reference proteome</keyword>
<dbReference type="PRINTS" id="PR00950">
    <property type="entry name" value="TYPE3IMSPROT"/>
</dbReference>
<dbReference type="AlphaFoldDB" id="S5YBP5"/>
<comment type="similarity">
    <text evidence="1">Belongs to the type III secretion exporter family.</text>
</comment>
<dbReference type="GO" id="GO:0009306">
    <property type="term" value="P:protein secretion"/>
    <property type="evidence" value="ECO:0007669"/>
    <property type="project" value="InterPro"/>
</dbReference>
<keyword evidence="3" id="KW-1133">Transmembrane helix</keyword>
<evidence type="ECO:0000313" key="4">
    <source>
        <dbReference type="EMBL" id="AGT08873.1"/>
    </source>
</evidence>
<name>S5YBP5_PARAH</name>
<gene>
    <name evidence="4" type="ORF">JCM7686_1772</name>
</gene>
<proteinExistence type="inferred from homology"/>
<sequence length="341" mass="35957">MSGSSEEKNLPPSRRKLKKAREKGQVVTSREAVASISMAVILIYLYARHAAIAADLRALFTVEAPETANFAGALAEKARISLRLGAGVVLPVMIAAIAVSVLAGMVVSGGPLFSTQALAPDFTKLSPASGFKKIFGRRALMGFLMHLIRLSVLLTAPALLLWGSLGGLIAAPPCGISCTGAAALALLQPIVTAILAMLVLAALLDYMVQRSEFMREQRMSISEFKREMKDQDGDPQLKGQMRANQRALVERPTGLAQATAIIHAAPDLAIGLRYVEGETPAPLVVIRARGSTAVSRLLRAASKARISQDAAAVAAISGVAVGDYVIEDAQIQAIAPFLRQG</sequence>
<dbReference type="EMBL" id="CP006650">
    <property type="protein sequence ID" value="AGT08873.1"/>
    <property type="molecule type" value="Genomic_DNA"/>
</dbReference>
<dbReference type="InterPro" id="IPR029025">
    <property type="entry name" value="T3SS_substrate_exporter_C"/>
</dbReference>
<dbReference type="Gene3D" id="3.40.1690.10">
    <property type="entry name" value="secretion proteins EscU"/>
    <property type="match status" value="1"/>
</dbReference>
<keyword evidence="3" id="KW-0472">Membrane</keyword>
<dbReference type="STRING" id="1367847.JCM7686_1772"/>
<accession>S5YBP5</accession>
<keyword evidence="3" id="KW-0812">Transmembrane</keyword>
<dbReference type="Proteomes" id="UP000015480">
    <property type="component" value="Chromosome"/>
</dbReference>
<evidence type="ECO:0000256" key="3">
    <source>
        <dbReference type="SAM" id="Phobius"/>
    </source>
</evidence>
<dbReference type="HOGENOM" id="CLU_041013_1_3_5"/>
<feature type="transmembrane region" description="Helical" evidence="3">
    <location>
        <begin position="84"/>
        <end position="107"/>
    </location>
</feature>
<dbReference type="KEGG" id="pami:JCM7686_1772"/>
<dbReference type="PANTHER" id="PTHR30531">
    <property type="entry name" value="FLAGELLAR BIOSYNTHETIC PROTEIN FLHB"/>
    <property type="match status" value="1"/>
</dbReference>
<dbReference type="eggNOG" id="COG4792">
    <property type="taxonomic scope" value="Bacteria"/>
</dbReference>
<dbReference type="Pfam" id="PF01312">
    <property type="entry name" value="Bac_export_2"/>
    <property type="match status" value="1"/>
</dbReference>
<dbReference type="PATRIC" id="fig|1367847.3.peg.1755"/>